<proteinExistence type="predicted"/>
<reference evidence="1 2" key="1">
    <citation type="submission" date="2024-11" db="EMBL/GenBank/DDBJ databases">
        <title>Adaptive evolution of stress response genes in parasites aligns with host niche diversity.</title>
        <authorList>
            <person name="Hahn C."/>
            <person name="Resl P."/>
        </authorList>
    </citation>
    <scope>NUCLEOTIDE SEQUENCE [LARGE SCALE GENOMIC DNA]</scope>
    <source>
        <strain evidence="1">EGGRZ-B1_66</strain>
        <tissue evidence="1">Body</tissue>
    </source>
</reference>
<evidence type="ECO:0000313" key="2">
    <source>
        <dbReference type="Proteomes" id="UP001626550"/>
    </source>
</evidence>
<accession>A0ABD2QMD3</accession>
<dbReference type="EMBL" id="JBJKFK010000041">
    <property type="protein sequence ID" value="KAL3320600.1"/>
    <property type="molecule type" value="Genomic_DNA"/>
</dbReference>
<evidence type="ECO:0000313" key="1">
    <source>
        <dbReference type="EMBL" id="KAL3320600.1"/>
    </source>
</evidence>
<organism evidence="1 2">
    <name type="scientific">Cichlidogyrus casuarinus</name>
    <dbReference type="NCBI Taxonomy" id="1844966"/>
    <lineage>
        <taxon>Eukaryota</taxon>
        <taxon>Metazoa</taxon>
        <taxon>Spiralia</taxon>
        <taxon>Lophotrochozoa</taxon>
        <taxon>Platyhelminthes</taxon>
        <taxon>Monogenea</taxon>
        <taxon>Monopisthocotylea</taxon>
        <taxon>Dactylogyridea</taxon>
        <taxon>Ancyrocephalidae</taxon>
        <taxon>Cichlidogyrus</taxon>
    </lineage>
</organism>
<comment type="caution">
    <text evidence="1">The sequence shown here is derived from an EMBL/GenBank/DDBJ whole genome shotgun (WGS) entry which is preliminary data.</text>
</comment>
<dbReference type="SUPFAM" id="SSF48371">
    <property type="entry name" value="ARM repeat"/>
    <property type="match status" value="1"/>
</dbReference>
<protein>
    <submittedName>
        <fullName evidence="1">Uncharacterized protein</fullName>
    </submittedName>
</protein>
<name>A0ABD2QMD3_9PLAT</name>
<keyword evidence="2" id="KW-1185">Reference proteome</keyword>
<dbReference type="InterPro" id="IPR016024">
    <property type="entry name" value="ARM-type_fold"/>
</dbReference>
<dbReference type="AlphaFoldDB" id="A0ABD2QMD3"/>
<gene>
    <name evidence="1" type="ORF">Ciccas_000708</name>
</gene>
<dbReference type="Proteomes" id="UP001626550">
    <property type="component" value="Unassembled WGS sequence"/>
</dbReference>
<sequence length="1178" mass="134015">MSDCAEIAKSSLLKLGDYINDNKQDEIETALTSLYSAIHYVPQNIRTIYLKDIFDSVGGIKHLLDGISTRDSFEEIREKLLHFLRMLHESPEISTDVEPYRANMAVIFLEAFFCSTKASNREFALLQYQAIDGKNVLALTTSRDHDYATRMAKKLHSCAIASTPVSVFSSILSTLTSIACHYPSDVDLVKIHRLLLKTLEKEYHNGPHKKVGACIHGLTKLFLNFTQFENDPSFLQTFEMVSQILARDISSSDYSPWKSSCYFLSECGHHILPKKRKFSQLFRHVWTLADNHTMVNFAKSASLSICRSLNKCLLLEPEDCALKEQLGEIFAMLGSDLCQYLTTNIESPSIIRTLRSVSLLLPTLMVVLGQTEVLKLVSDLLRACRNLRQSDKPELLLVGSQILVSLNNGRESRDWFSLLDGYSQLLDDLFIELFSVYPLHSLVHRQTEKKALTDCLIILHQNGSSSNSTFAQLVNKAVLACCLRPTETSQSPLVECASSFNEMDFTTDEPKAPTSLDFISLWTYMIDHEEPSLGDHIMQCIFDLPQRLNLSDAEDLNVLQNFVDCFGGLLRSRQKLLTSLGELLLVRFVSLYCDRPDLTFLLQMTQVILPLVHSAENDLLEKFAALLKSRLQSEERIGETPQLMGAFLVLPKEICLRCLTASEWEWFVKAFDRFAASLVSTDLDLIRHTALLFEERELCALIPRLTCALVKLLERPLTQEQVTIETSIMRRKLISAEFSDVHSQGDENQLKLRLFQLMAKHQTSRENNFSDGRNNIIKINCSIDLSFGDLCLPFHILGPAIFDRLLTLCESVKSTNDPQSAYSAAEYIKHATMCFLFQYDPTKLDELVNLFEECLILASHHEKFLLQHCTGHQLAYKARNFFYSIHGKSDENNLVKASALLTEFVRAFAQPAQEEIVLISANLCKILGNYKLVDRDLELGDLKAILYQALMPIKIEPETAKCQLLFFNNVFIEGIFKLDPMYTKSLAFDALKFHLSSIQQISLENKSNFLKNVEEILNLYVDSPPPIKKLPFGDEEFVQFLISSLRNKDSELIGIILDGLKQLVEEKASLLDLFVESNFHDPLVAAWLLRYHHNRLDDAIMKSSSDLLSQAFLDRPQQISWALILLDLSPQNRLQIVQTLFKNVQLYTLLEIKNLVDKIELSDFDSDQIIPQNCFTKM</sequence>